<dbReference type="STRING" id="1891926.Fuma_05828"/>
<evidence type="ECO:0000313" key="1">
    <source>
        <dbReference type="EMBL" id="APZ96160.1"/>
    </source>
</evidence>
<name>A0A1P8WQ21_9PLAN</name>
<dbReference type="OrthoDB" id="190848at2"/>
<dbReference type="KEGG" id="fmr:Fuma_05828"/>
<gene>
    <name evidence="1" type="ORF">Fuma_05828</name>
</gene>
<dbReference type="RefSeq" id="WP_077027220.1">
    <property type="nucleotide sequence ID" value="NZ_CP017641.1"/>
</dbReference>
<evidence type="ECO:0000313" key="2">
    <source>
        <dbReference type="Proteomes" id="UP000187735"/>
    </source>
</evidence>
<dbReference type="AlphaFoldDB" id="A0A1P8WQ21"/>
<dbReference type="InterPro" id="IPR021352">
    <property type="entry name" value="DUF2971"/>
</dbReference>
<evidence type="ECO:0008006" key="3">
    <source>
        <dbReference type="Google" id="ProtNLM"/>
    </source>
</evidence>
<organism evidence="1 2">
    <name type="scientific">Fuerstiella marisgermanici</name>
    <dbReference type="NCBI Taxonomy" id="1891926"/>
    <lineage>
        <taxon>Bacteria</taxon>
        <taxon>Pseudomonadati</taxon>
        <taxon>Planctomycetota</taxon>
        <taxon>Planctomycetia</taxon>
        <taxon>Planctomycetales</taxon>
        <taxon>Planctomycetaceae</taxon>
        <taxon>Fuerstiella</taxon>
    </lineage>
</organism>
<sequence>MSAPAVIYRYQAPKKRNVENVERSLLWLSHPSKFNDPFDCAGAMFHNRPDDVKADCFYDALLNFDFDQTMEFAQDFVEEEGATSNSAALSSSDIYFRRQLSGAEGVTCFSELPKNLLMWSHYADSHKGFCLEYSTEYSPFRQLLCQVSYEIKMPTVAPSVREFGDLFELKKFLLIKAREWRYEKEWRIASSLSNAPLDYPPEALKRILIGAKATTRTVNALRRSVEGRPVSIVRLKLSDNRFRLEESPD</sequence>
<keyword evidence="2" id="KW-1185">Reference proteome</keyword>
<accession>A0A1P8WQ21</accession>
<reference evidence="1 2" key="1">
    <citation type="journal article" date="2016" name="Front. Microbiol.">
        <title>Fuerstia marisgermanicae gen. nov., sp. nov., an Unusual Member of the Phylum Planctomycetes from the German Wadden Sea.</title>
        <authorList>
            <person name="Kohn T."/>
            <person name="Heuer A."/>
            <person name="Jogler M."/>
            <person name="Vollmers J."/>
            <person name="Boedeker C."/>
            <person name="Bunk B."/>
            <person name="Rast P."/>
            <person name="Borchert D."/>
            <person name="Glockner I."/>
            <person name="Freese H.M."/>
            <person name="Klenk H.P."/>
            <person name="Overmann J."/>
            <person name="Kaster A.K."/>
            <person name="Rohde M."/>
            <person name="Wiegand S."/>
            <person name="Jogler C."/>
        </authorList>
    </citation>
    <scope>NUCLEOTIDE SEQUENCE [LARGE SCALE GENOMIC DNA]</scope>
    <source>
        <strain evidence="1 2">NH11</strain>
    </source>
</reference>
<protein>
    <recommendedName>
        <fullName evidence="3">DUF2971 domain-containing protein</fullName>
    </recommendedName>
</protein>
<dbReference type="EMBL" id="CP017641">
    <property type="protein sequence ID" value="APZ96160.1"/>
    <property type="molecule type" value="Genomic_DNA"/>
</dbReference>
<proteinExistence type="predicted"/>
<dbReference type="Proteomes" id="UP000187735">
    <property type="component" value="Chromosome"/>
</dbReference>
<dbReference type="Pfam" id="PF11185">
    <property type="entry name" value="DUF2971"/>
    <property type="match status" value="1"/>
</dbReference>